<dbReference type="InterPro" id="IPR023346">
    <property type="entry name" value="Lysozyme-like_dom_sf"/>
</dbReference>
<dbReference type="EMBL" id="CP124755">
    <property type="protein sequence ID" value="WGZ90197.1"/>
    <property type="molecule type" value="Genomic_DNA"/>
</dbReference>
<organism evidence="2">
    <name type="scientific">Candidatus Thiocaldithrix dubininis</name>
    <dbReference type="NCBI Taxonomy" id="3080823"/>
    <lineage>
        <taxon>Bacteria</taxon>
        <taxon>Pseudomonadati</taxon>
        <taxon>Pseudomonadota</taxon>
        <taxon>Gammaproteobacteria</taxon>
        <taxon>Thiotrichales</taxon>
        <taxon>Thiotrichaceae</taxon>
        <taxon>Candidatus Thiocaldithrix</taxon>
    </lineage>
</organism>
<dbReference type="SUPFAM" id="SSF53955">
    <property type="entry name" value="Lysozyme-like"/>
    <property type="match status" value="1"/>
</dbReference>
<keyword evidence="1" id="KW-1133">Transmembrane helix</keyword>
<dbReference type="AlphaFoldDB" id="A0AA95KJE1"/>
<evidence type="ECO:0000256" key="1">
    <source>
        <dbReference type="SAM" id="Phobius"/>
    </source>
</evidence>
<name>A0AA95KJE1_9GAMM</name>
<gene>
    <name evidence="2" type="ORF">QJT80_11900</name>
</gene>
<evidence type="ECO:0008006" key="3">
    <source>
        <dbReference type="Google" id="ProtNLM"/>
    </source>
</evidence>
<dbReference type="Proteomes" id="UP001300672">
    <property type="component" value="Chromosome"/>
</dbReference>
<dbReference type="KEGG" id="tdu:QJT80_11900"/>
<dbReference type="Gene3D" id="1.10.530.10">
    <property type="match status" value="1"/>
</dbReference>
<protein>
    <recommendedName>
        <fullName evidence="3">Lysozyme</fullName>
    </recommendedName>
</protein>
<accession>A0AA95KJE1</accession>
<sequence length="241" mass="26921">MAELKTVHYYVARPQAARWYNNWLLLGLGLGIVVSMLSVGFYSSTLNAPHNTLKRLILEGEAGARGYNSYNRGSMRCAKSNNKPLDLTKMTVGEIRRYQSMPSCTTEKLLAVGHYQIVPETLEHAVRTLNIPDSARFTPQLQDKIFALYLAKEKQPAIRRWICTGNGLYQASHAVAGEWAIFKTPYTNRGVYDGKGNNKARISAHRVKKALVRARVQYVMLTQAGTPSNKAYAMALGVNQL</sequence>
<keyword evidence="1" id="KW-0812">Transmembrane</keyword>
<keyword evidence="1" id="KW-0472">Membrane</keyword>
<reference evidence="2" key="2">
    <citation type="submission" date="2023-04" db="EMBL/GenBank/DDBJ databases">
        <authorList>
            <person name="Beletskiy A.V."/>
            <person name="Mardanov A.V."/>
            <person name="Ravin N.V."/>
        </authorList>
    </citation>
    <scope>NUCLEOTIDE SEQUENCE</scope>
    <source>
        <strain evidence="2">GKL-01</strain>
    </source>
</reference>
<evidence type="ECO:0000313" key="2">
    <source>
        <dbReference type="EMBL" id="WGZ90197.1"/>
    </source>
</evidence>
<feature type="transmembrane region" description="Helical" evidence="1">
    <location>
        <begin position="23"/>
        <end position="42"/>
    </location>
</feature>
<reference evidence="2" key="1">
    <citation type="journal article" date="2023" name="Int. J. Mol. Sci.">
        <title>Metagenomics Revealed a New Genus 'Candidatus Thiocaldithrix dubininis' gen. nov., sp. nov. and a New Species 'Candidatus Thiothrix putei' sp. nov. in the Family Thiotrichaceae, Some Members of Which Have Traits of Both Na+- and H+-Motive Energetics.</title>
        <authorList>
            <person name="Ravin N.V."/>
            <person name="Muntyan M.S."/>
            <person name="Smolyakov D.D."/>
            <person name="Rudenko T.S."/>
            <person name="Beletsky A.V."/>
            <person name="Mardanov A.V."/>
            <person name="Grabovich M.Y."/>
        </authorList>
    </citation>
    <scope>NUCLEOTIDE SEQUENCE</scope>
    <source>
        <strain evidence="2">GKL-01</strain>
    </source>
</reference>
<proteinExistence type="predicted"/>